<keyword evidence="3" id="KW-1185">Reference proteome</keyword>
<name>A0A5J5GMB6_9RHOB</name>
<keyword evidence="1" id="KW-0201">Cytochrome c-type biogenesis</keyword>
<dbReference type="NCBIfam" id="TIGR03142">
    <property type="entry name" value="cytochro_ccmI"/>
    <property type="match status" value="1"/>
</dbReference>
<organism evidence="2 3">
    <name type="scientific">Histidinibacterium aquaticum</name>
    <dbReference type="NCBI Taxonomy" id="2613962"/>
    <lineage>
        <taxon>Bacteria</taxon>
        <taxon>Pseudomonadati</taxon>
        <taxon>Pseudomonadota</taxon>
        <taxon>Alphaproteobacteria</taxon>
        <taxon>Rhodobacterales</taxon>
        <taxon>Paracoccaceae</taxon>
        <taxon>Histidinibacterium</taxon>
    </lineage>
</organism>
<dbReference type="SUPFAM" id="SSF48452">
    <property type="entry name" value="TPR-like"/>
    <property type="match status" value="1"/>
</dbReference>
<protein>
    <submittedName>
        <fullName evidence="2">C-type cytochrome biogenesis protein CcmI</fullName>
    </submittedName>
</protein>
<sequence>MIFFLICAAAALLVAGSLVLPLLRGGAEGDTRSEVAIYRAQLEEIDRDIARGVLDGEEAERTRTEIARRLLAADRAQAEAGGDAPRRATRVAAGLTGLAIVAVAGGLYAWLGAADLSGPYPDIPRAARIAQAEEMRESRPSQAALEAAAPEIAADTSDAPEDYLEMVAQLREIVPTRPDDLQGWELLARHEAALGNYAAAARAQERVIALMGEEATVEDQVRLLDLMVAATAGVVSPEAEALTDVILASDDENLAARYYVGLLYAQTDRPDVAFRIWRDVITEGPTENPYVRLSRGQIEEAAFRAGEEFQLPPEVESVPGPSQEDMEAAAEMDPEARQEMIEGMVARLEGRLASQGGTAEDWARLISAKGVLGETEQAQAILDEARGVFEESEEALALIERAAEGAGLE</sequence>
<comment type="caution">
    <text evidence="2">The sequence shown here is derived from an EMBL/GenBank/DDBJ whole genome shotgun (WGS) entry which is preliminary data.</text>
</comment>
<dbReference type="Proteomes" id="UP000326554">
    <property type="component" value="Unassembled WGS sequence"/>
</dbReference>
<dbReference type="RefSeq" id="WP_150444868.1">
    <property type="nucleotide sequence ID" value="NZ_VYQE01000002.1"/>
</dbReference>
<gene>
    <name evidence="2" type="primary">ccmI</name>
    <name evidence="2" type="ORF">F3S47_08805</name>
</gene>
<evidence type="ECO:0000256" key="1">
    <source>
        <dbReference type="ARBA" id="ARBA00022748"/>
    </source>
</evidence>
<dbReference type="GO" id="GO:0017004">
    <property type="term" value="P:cytochrome complex assembly"/>
    <property type="evidence" value="ECO:0007669"/>
    <property type="project" value="UniProtKB-KW"/>
</dbReference>
<dbReference type="AlphaFoldDB" id="A0A5J5GMB6"/>
<dbReference type="InterPro" id="IPR011990">
    <property type="entry name" value="TPR-like_helical_dom_sf"/>
</dbReference>
<dbReference type="Gene3D" id="1.25.40.10">
    <property type="entry name" value="Tetratricopeptide repeat domain"/>
    <property type="match status" value="1"/>
</dbReference>
<evidence type="ECO:0000313" key="3">
    <source>
        <dbReference type="Proteomes" id="UP000326554"/>
    </source>
</evidence>
<reference evidence="2 3" key="1">
    <citation type="submission" date="2019-09" db="EMBL/GenBank/DDBJ databases">
        <authorList>
            <person name="Park J.-S."/>
            <person name="Choi H.-J."/>
        </authorList>
    </citation>
    <scope>NUCLEOTIDE SEQUENCE [LARGE SCALE GENOMIC DNA]</scope>
    <source>
        <strain evidence="2 3">176SS1-4</strain>
    </source>
</reference>
<dbReference type="EMBL" id="VYQE01000002">
    <property type="protein sequence ID" value="KAA9009335.1"/>
    <property type="molecule type" value="Genomic_DNA"/>
</dbReference>
<evidence type="ECO:0000313" key="2">
    <source>
        <dbReference type="EMBL" id="KAA9009335.1"/>
    </source>
</evidence>
<proteinExistence type="predicted"/>
<accession>A0A5J5GMB6</accession>
<dbReference type="InterPro" id="IPR017560">
    <property type="entry name" value="Cyt_c_biogenesis_CcmI"/>
</dbReference>